<dbReference type="EMBL" id="CALOZG010000087">
    <property type="protein sequence ID" value="CAH4038573.1"/>
    <property type="molecule type" value="Genomic_DNA"/>
</dbReference>
<accession>A0A9P0TUC3</accession>
<reference evidence="4" key="1">
    <citation type="submission" date="2022-05" db="EMBL/GenBank/DDBJ databases">
        <authorList>
            <person name="Okamura Y."/>
        </authorList>
    </citation>
    <scope>NUCLEOTIDE SEQUENCE</scope>
</reference>
<sequence>MFNLETYVTPILLSYLDKYVQNFKTGDAQVSLWGGGVTLHNLVLKAGVLQQEVALPFTLISGRIHELLIQVPWTKIMSEPIVVTINTIECILSLDAPPPDENAIPERRRSQVVEAPPGYMQALVRRIVSNISVRINSLIVKYVHDDIVMSLTVKRLAVDSVGADWEPLFADIDPDDPLIRRLVRLDDLTLCLDKCDSDGKIRFYQEPLLYRCQLDLRVLTRLISAKSRRASSFSVQLRSSLMSWGVTNEQLELLLRLCRDNALTNKTPSPVPKQLSQLPPILSSSSNSAEPVRSASWSQWAWSWLPAWSDRESREETLAPSAPIPIMFVIYLEQVALGFKVLETELGRQRSRNILSLSAKDAVLKGSICSPTMLRVKFGARDLSLSSRGRCVCGYDNINTMKDEQTIYLSKTTNDNNEWKWKEDDFNIQKVEVGVAADEQMRESPTNDTAEGAHINIESQGQIAGPSMETDEEKDKFWSEMSPVIYVEMNHDRTPSDQLVNPYDNPPKDFEYSDWVEECVIKVTTQPITIQVCTDLLHRLKVIRNIYEQVSALQIPEPSMRTLTVEECEALSENLPQRRIGFEINGLRVQLIPWDHSPREKPVKVPIVLALDVPKAVLNVAAPLYSHRVCSAACQMPYKSEPLWQGARLHVSGNMSLQAAVCSTTDTQPYPCLDANLNFVTHKLLHKDFFTSRRISDFNYTIKIREVKICGSSARLQAAYLVPVSLFCEQPCEVLNHTTLATDAMHDEEAVAVDVAFEELMVWGYRAKSIHTHILTLGSVKATAHHAPRGGDPKQVWLFSGPDTDTATQYIRTRIQLCKEPMEDSVDYFGVWLEPTAICMDPLFGAWLAYKPKMKVTERRSTVSLTRIISSAQYLSKRRQTTPSSSGRGGSRSGSGTEQVHSRTRSHHSTHSGESEKKEIKPQNKPKIPEPRWPQQTLLKIYERLKRLLIAVEIGLVNVYVTSSSANATGCVTVRDAIERHAMASQNVFVVSLGHLSIISPSTKHIWERVEINGPTFLKPENEKPENNTFLVDDAFPWRMRLADVSCYTLEARAGTESSGREKSAKGLKSQLKSTHQLIPRPVLDLVTTSITLSIVAKSLKIFVAPSKEKKLQELTIDDATKYFRTGIDFKPSSLKEFVRGPSTRGKATNPQAKENESESPHEETIKDGPLVSLGVNIHADTPPINVRVDQDQINVIAEAIHCCIHVLRLLQASPLTLGKQTKSSGSLLRATSEVDTQSISLDAESIHPSDELISIFQAFPDKEPQKLKTFLWFQWVVSHATLLVTTPWFRLAFDADDVISSLDMQDRYDQLKIKVASASIKHYERFNEDWLPGVLGGRVLEAREPTNATEESDFLSVTVTSVLISKLPVSLNEELTLKSFKKIEPDERIWEIYVALAPLEAVLRPSILEPVVSVFRLFAPKNSCPLQNEENRLKEGHRPLIYVSAGGLRLLLADQIDTSKNADDTIMFVLGKTTVNPYPQNPMCRNPINPAPENELISSLVIEGRQYEMLVKGLAVRSVQFQQLANHEVFQSELLKTSGENPALKWSQQIDSPVITPILHSMDINLLLAPPVYVMGALICGPALEVNLVTECSLELSLNRLNMMTSTFHWITETLEHRESISVMQFEENVCPYANLAPSEMSDASPSECESTIIEDPKTSMDIFSPIVRTDSGIVTSQSLQHTSTQKKSVDFVDYSSKSSEFLELWIAMWTIEISMYVNDDASPEIIALRPPTTYRPQPKEPPQTSNEPTVKVIIDERDDNASSMSASKSLTDTVRHPDIAKQNIDLAFVLPMARKTEGNIPLWHVKFTLPNLYYYRHKNQRKIQASLFDLWVGLGAGESDGQWSSPLLTTGPGVVDPETGIEPALIRVEGVLAPRGQNSSDNECTPVKLDLERPLQLELSTDKMKRLKGILKLIQKKYPRSDNSIQTSAKPPLDRFRRFLILNRVENITVKTSSIDLKSEMCSISCKISSLQLGAGKKPDRLTCKVLFCIQRVTVGSSSEILHLLQPMVVGVHFSATWEAWRRLENNLSAREPTVRLGIDLDQVILDIRPEDLDVVHKLNEALRDLMDEQSEHLEADIETISTNSLPTITQSSSFINKPTMAYTDSEVMDHFYSDDFRSGAFKIVKDGPVPMAYQILIQEDRVMWRYPHPRAITKLTISPIPDQDTDTECVLELYSSLLSRWERQAAFKIPISEVTEYQMEFKPSEAVFACLWRVKVSSHHTTNPTNYKFDIFKFLPGRDPMAYDPPIEMHYGSKAVTGQHLFGVLRIDSTFAPRVLPRLKLALKLSCFELNVHNSMPIINREARLLEGYYVSRPLCRSHRVANVRLTDTAAYLFIASTPKVVFDAELSSDILNSSTGTLEPFLEEFRAQGVIYLEQMPRLNVRAGKISIAMNVPRVYTVRALIDDWTNAYNQKFKSHVNIHAKQPASPVEALDGRVALWVHNQCSVALRIGQETTKEVVPVGPGVSLAYRWRIPLAPKKLRFAFAGPCTDWHWSNSIDFKEGSCKVVLENFSEDGPSEKDAQEKTTVTLYVRVKSTGARRDMFLSGRVRLVNVLRQPLMYMVRYRNMTANPWQTITAGVLNPETVGLSVLCGPGLASLKVKLTAEESGWSGDIPVQECRRRNLQWLVKIPHQGEIPFIAVWCRVVRGRSDGRFIATFWPLYMLTSELPLDMNMTITSDYSPDADSKPLYVRMQTAPGRGACTHISTYGKSTDKNFISLQYRDFEYQVTKNELELRYENSNSPVFEEHPPVQTVDEHLDAIKQWLSRSGLDAKSTWPHTLVRNHWAGAWKPALLQPKTAINVCYVPVRVGGGCSLELRLLPQVLFANASTIPLTLRSHDGAPVCKIEPGVAIAASNNIIDKPFYMSIEMGRETFVSTKFEVHCKIPGRYEEPSPKHIWLDRPTRCAIHCNHKVALLSLTLEIEESMYVFGITSSFAIRNLLKMELFVSTIAVPKEIEVSVLRPKGYKVIHPALEDRLECVPLTQFALQERWLGDYVDELNSFLCLSLDDTSGQSGAPILLGKSPFRRPLALRCGTRLIPVVVCQQQHAGRWIITVAEDPCPQFLICNRTAKPLAIAEPENSKEFQLFVDAPQPVGIRECVGAKWWCIIEAKSSTFYCCPRYYNTYPPKIFTKSLMQQLLVGVLREESDPDWSESFAVVNGETLIQLTNGVMLKLNIKCNPHTTLIELLDVDQYDLSASEIRRQLLKVQKPVQDKVENQASVSNYLHTKHSESDAKPRQKFKSAASKPKKSLQAPPEQASTSKMNTLDDSSLANFSQAVKDDIEDLMEVREAEIVFMDQNAYNSTTWKTELWSKKSNEVDRIRALVDSVTITFAKASDNLPILALTLQRLSLWARENSRKQKATLTVANVHIDNTQYESGDYDFAVVATTDAPVTEDFWPPLWNMNENMFDLMEETARLLLVVRRDRWTADINTYNELTKLEARVGPLGLYIEDAFVSALIELARVVMPPADPCSDSEALTEANYLARPLLIQRLYIHPLQLTLTLHTAVRMYIALDQSPLHLSEFELLYVMTTQENLVRALTVHYLSAAILGAGWVVGGLELLGSPAAVAARVAEASGGLRGIASAASAALLRSLSACARSVARNLDILAGDEEHTRRAAAARRRQPPSLMAGIVDGVTNFAVTLLGAVGGLAHHPLLSVVVGETDSRVVGLRRGLVGAIAKPLSATADLVASAGHGILNQTGWDPVPQPLWSKINLKQPKSSWRQNCVRWMFRLPEMNVLAGFDIKLGDSQWQLLLTDKYLVIFDVEADVVVESINLKHCSIVPWKGEDRVNIRVIKKSSKMSQARIISQDDLTAEMNPTAFARVARYTGATEEGEPDRPYREISFTPPPRLACSLHAALTVAIHQNAL</sequence>
<name>A0A9P0TUC3_PIEBR</name>
<feature type="compositionally biased region" description="Polar residues" evidence="2">
    <location>
        <begin position="3259"/>
        <end position="3268"/>
    </location>
</feature>
<feature type="compositionally biased region" description="Basic and acidic residues" evidence="2">
    <location>
        <begin position="1154"/>
        <end position="1167"/>
    </location>
</feature>
<dbReference type="Pfam" id="PF12624">
    <property type="entry name" value="VPS13_N"/>
    <property type="match status" value="1"/>
</dbReference>
<evidence type="ECO:0000313" key="5">
    <source>
        <dbReference type="Proteomes" id="UP001152562"/>
    </source>
</evidence>
<keyword evidence="5" id="KW-1185">Reference proteome</keyword>
<feature type="compositionally biased region" description="Basic and acidic residues" evidence="2">
    <location>
        <begin position="911"/>
        <end position="930"/>
    </location>
</feature>
<comment type="caution">
    <text evidence="4">The sequence shown here is derived from an EMBL/GenBank/DDBJ whole genome shotgun (WGS) entry which is preliminary data.</text>
</comment>
<dbReference type="PANTHER" id="PTHR12517">
    <property type="entry name" value="VACUOLAR PROTEIN SORTING-ASSOCIATED PROTEIN 13B"/>
    <property type="match status" value="1"/>
</dbReference>
<gene>
    <name evidence="4" type="ORF">PIBRA_LOCUS14113</name>
</gene>
<feature type="region of interest" description="Disordered" evidence="2">
    <location>
        <begin position="875"/>
        <end position="932"/>
    </location>
</feature>
<dbReference type="InterPro" id="IPR026854">
    <property type="entry name" value="VPS13_N"/>
</dbReference>
<feature type="region of interest" description="Disordered" evidence="2">
    <location>
        <begin position="1139"/>
        <end position="1167"/>
    </location>
</feature>
<feature type="region of interest" description="Disordered" evidence="2">
    <location>
        <begin position="3224"/>
        <end position="3268"/>
    </location>
</feature>
<dbReference type="Proteomes" id="UP001152562">
    <property type="component" value="Unassembled WGS sequence"/>
</dbReference>
<feature type="domain" description="Chorein N-terminal" evidence="3">
    <location>
        <begin position="4"/>
        <end position="94"/>
    </location>
</feature>
<dbReference type="PANTHER" id="PTHR12517:SF0">
    <property type="entry name" value="INTERMEMBRANE LIPID TRANSFER PROTEIN VPS13B"/>
    <property type="match status" value="1"/>
</dbReference>
<evidence type="ECO:0000313" key="4">
    <source>
        <dbReference type="EMBL" id="CAH4038573.1"/>
    </source>
</evidence>
<protein>
    <recommendedName>
        <fullName evidence="3">Chorein N-terminal domain-containing protein</fullName>
    </recommendedName>
</protein>
<evidence type="ECO:0000256" key="1">
    <source>
        <dbReference type="ARBA" id="ARBA00022448"/>
    </source>
</evidence>
<dbReference type="InterPro" id="IPR039782">
    <property type="entry name" value="VPS13B"/>
</dbReference>
<keyword evidence="1" id="KW-0813">Transport</keyword>
<feature type="compositionally biased region" description="Low complexity" evidence="2">
    <location>
        <begin position="3243"/>
        <end position="3257"/>
    </location>
</feature>
<proteinExistence type="predicted"/>
<evidence type="ECO:0000259" key="3">
    <source>
        <dbReference type="Pfam" id="PF12624"/>
    </source>
</evidence>
<evidence type="ECO:0000256" key="2">
    <source>
        <dbReference type="SAM" id="MobiDB-lite"/>
    </source>
</evidence>
<organism evidence="4 5">
    <name type="scientific">Pieris brassicae</name>
    <name type="common">White butterfly</name>
    <name type="synonym">Large white butterfly</name>
    <dbReference type="NCBI Taxonomy" id="7116"/>
    <lineage>
        <taxon>Eukaryota</taxon>
        <taxon>Metazoa</taxon>
        <taxon>Ecdysozoa</taxon>
        <taxon>Arthropoda</taxon>
        <taxon>Hexapoda</taxon>
        <taxon>Insecta</taxon>
        <taxon>Pterygota</taxon>
        <taxon>Neoptera</taxon>
        <taxon>Endopterygota</taxon>
        <taxon>Lepidoptera</taxon>
        <taxon>Glossata</taxon>
        <taxon>Ditrysia</taxon>
        <taxon>Papilionoidea</taxon>
        <taxon>Pieridae</taxon>
        <taxon>Pierinae</taxon>
        <taxon>Pieris</taxon>
    </lineage>
</organism>